<keyword evidence="4" id="KW-0812">Transmembrane</keyword>
<dbReference type="OrthoDB" id="9812274at2"/>
<dbReference type="PANTHER" id="PTHR10434">
    <property type="entry name" value="1-ACYL-SN-GLYCEROL-3-PHOSPHATE ACYLTRANSFERASE"/>
    <property type="match status" value="1"/>
</dbReference>
<dbReference type="Pfam" id="PF01553">
    <property type="entry name" value="Acyltransferase"/>
    <property type="match status" value="1"/>
</dbReference>
<feature type="domain" description="Phospholipid/glycerol acyltransferase" evidence="5">
    <location>
        <begin position="71"/>
        <end position="185"/>
    </location>
</feature>
<dbReference type="SUPFAM" id="SSF69593">
    <property type="entry name" value="Glycerol-3-phosphate (1)-acyltransferase"/>
    <property type="match status" value="1"/>
</dbReference>
<dbReference type="GO" id="GO:0006654">
    <property type="term" value="P:phosphatidic acid biosynthetic process"/>
    <property type="evidence" value="ECO:0007669"/>
    <property type="project" value="TreeGrafter"/>
</dbReference>
<dbReference type="RefSeq" id="WP_134080429.1">
    <property type="nucleotide sequence ID" value="NZ_SOQX01000001.1"/>
</dbReference>
<gene>
    <name evidence="6" type="ORF">EDC23_0229</name>
</gene>
<evidence type="ECO:0000256" key="1">
    <source>
        <dbReference type="ARBA" id="ARBA00005189"/>
    </source>
</evidence>
<name>A0A4R8ITB3_9GAMM</name>
<comment type="caution">
    <text evidence="6">The sequence shown here is derived from an EMBL/GenBank/DDBJ whole genome shotgun (WGS) entry which is preliminary data.</text>
</comment>
<evidence type="ECO:0000256" key="4">
    <source>
        <dbReference type="SAM" id="Phobius"/>
    </source>
</evidence>
<dbReference type="SMART" id="SM00563">
    <property type="entry name" value="PlsC"/>
    <property type="match status" value="1"/>
</dbReference>
<keyword evidence="7" id="KW-1185">Reference proteome</keyword>
<evidence type="ECO:0000256" key="2">
    <source>
        <dbReference type="ARBA" id="ARBA00022679"/>
    </source>
</evidence>
<evidence type="ECO:0000313" key="7">
    <source>
        <dbReference type="Proteomes" id="UP000294914"/>
    </source>
</evidence>
<dbReference type="PANTHER" id="PTHR10434:SF40">
    <property type="entry name" value="1-ACYL-SN-GLYCEROL-3-PHOSPHATE ACYLTRANSFERASE"/>
    <property type="match status" value="1"/>
</dbReference>
<comment type="pathway">
    <text evidence="1">Lipid metabolism.</text>
</comment>
<proteinExistence type="predicted"/>
<evidence type="ECO:0000313" key="6">
    <source>
        <dbReference type="EMBL" id="TDY03858.1"/>
    </source>
</evidence>
<dbReference type="Proteomes" id="UP000294914">
    <property type="component" value="Unassembled WGS sequence"/>
</dbReference>
<keyword evidence="3 6" id="KW-0012">Acyltransferase</keyword>
<keyword evidence="4" id="KW-1133">Transmembrane helix</keyword>
<dbReference type="GO" id="GO:0003841">
    <property type="term" value="F:1-acylglycerol-3-phosphate O-acyltransferase activity"/>
    <property type="evidence" value="ECO:0007669"/>
    <property type="project" value="TreeGrafter"/>
</dbReference>
<feature type="transmembrane region" description="Helical" evidence="4">
    <location>
        <begin position="6"/>
        <end position="30"/>
    </location>
</feature>
<dbReference type="InterPro" id="IPR002123">
    <property type="entry name" value="Plipid/glycerol_acylTrfase"/>
</dbReference>
<organism evidence="6 7">
    <name type="scientific">Thiohalophilus thiocyanatoxydans</name>
    <dbReference type="NCBI Taxonomy" id="381308"/>
    <lineage>
        <taxon>Bacteria</taxon>
        <taxon>Pseudomonadati</taxon>
        <taxon>Pseudomonadota</taxon>
        <taxon>Gammaproteobacteria</taxon>
        <taxon>Thiohalomonadales</taxon>
        <taxon>Thiohalophilaceae</taxon>
        <taxon>Thiohalophilus</taxon>
    </lineage>
</organism>
<evidence type="ECO:0000256" key="3">
    <source>
        <dbReference type="ARBA" id="ARBA00023315"/>
    </source>
</evidence>
<reference evidence="6 7" key="1">
    <citation type="submission" date="2019-03" db="EMBL/GenBank/DDBJ databases">
        <title>Genomic Encyclopedia of Type Strains, Phase IV (KMG-IV): sequencing the most valuable type-strain genomes for metagenomic binning, comparative biology and taxonomic classification.</title>
        <authorList>
            <person name="Goeker M."/>
        </authorList>
    </citation>
    <scope>NUCLEOTIDE SEQUENCE [LARGE SCALE GENOMIC DNA]</scope>
    <source>
        <strain evidence="6 7">DSM 16326</strain>
    </source>
</reference>
<keyword evidence="2 6" id="KW-0808">Transferase</keyword>
<dbReference type="EMBL" id="SOQX01000001">
    <property type="protein sequence ID" value="TDY03858.1"/>
    <property type="molecule type" value="Genomic_DNA"/>
</dbReference>
<sequence>MVFLRSALFSLSVIITSVVITCTVLLFYFAPFSWRYAIISQFARYNLWVLKTVCKIDYVVEGRENIPDSAAIIFSKHQSTWETISLQQVFPPLTFVIKRELLWLPFFGWGLSRMDPIAINRSAGRNAIRQIIEQGTRRLKRGLWVVIFPEGTRVPPGTKGRYKIGGAVLAAESGYPVVPVAHNAGYFWAKGQFLKHPGTIRMVIGPPIDTQGKPAEAILAEAEQFIEDEMARFRPSE</sequence>
<dbReference type="AlphaFoldDB" id="A0A4R8ITB3"/>
<protein>
    <submittedName>
        <fullName evidence="6">1-acyl-sn-glycerol-3-phosphate acyltransferase</fullName>
    </submittedName>
</protein>
<dbReference type="CDD" id="cd07989">
    <property type="entry name" value="LPLAT_AGPAT-like"/>
    <property type="match status" value="1"/>
</dbReference>
<keyword evidence="4" id="KW-0472">Membrane</keyword>
<accession>A0A4R8ITB3</accession>
<evidence type="ECO:0000259" key="5">
    <source>
        <dbReference type="SMART" id="SM00563"/>
    </source>
</evidence>